<feature type="region of interest" description="Disordered" evidence="1">
    <location>
        <begin position="31"/>
        <end position="56"/>
    </location>
</feature>
<evidence type="ECO:0000313" key="3">
    <source>
        <dbReference type="EMBL" id="EHO73496.1"/>
    </source>
</evidence>
<accession>H1Q418</accession>
<dbReference type="RefSeq" id="WP_006951396.1">
    <property type="nucleotide sequence ID" value="NZ_JH594521.1"/>
</dbReference>
<gene>
    <name evidence="3" type="ORF">HMPREF9140_00418</name>
    <name evidence="2" type="ORF">HMPREF9140_01656</name>
</gene>
<evidence type="ECO:0000313" key="2">
    <source>
        <dbReference type="EMBL" id="EHO67939.1"/>
    </source>
</evidence>
<keyword evidence="4" id="KW-1185">Reference proteome</keyword>
<dbReference type="AlphaFoldDB" id="H1Q418"/>
<name>H1Q418_9BACT</name>
<dbReference type="Proteomes" id="UP000016023">
    <property type="component" value="Unassembled WGS sequence"/>
</dbReference>
<dbReference type="PATRIC" id="fig|883158.3.peg.1660"/>
<proteinExistence type="predicted"/>
<evidence type="ECO:0000256" key="1">
    <source>
        <dbReference type="SAM" id="MobiDB-lite"/>
    </source>
</evidence>
<organism evidence="2 4">
    <name type="scientific">Prevotella micans F0438</name>
    <dbReference type="NCBI Taxonomy" id="883158"/>
    <lineage>
        <taxon>Bacteria</taxon>
        <taxon>Pseudomonadati</taxon>
        <taxon>Bacteroidota</taxon>
        <taxon>Bacteroidia</taxon>
        <taxon>Bacteroidales</taxon>
        <taxon>Prevotellaceae</taxon>
        <taxon>Prevotella</taxon>
    </lineage>
</organism>
<dbReference type="EMBL" id="AGWK01000016">
    <property type="protein sequence ID" value="EHO73496.1"/>
    <property type="molecule type" value="Genomic_DNA"/>
</dbReference>
<reference evidence="2 4" key="1">
    <citation type="submission" date="2011-12" db="EMBL/GenBank/DDBJ databases">
        <title>The Genome Sequence of Prevotella micans F0438.</title>
        <authorList>
            <consortium name="The Broad Institute Genome Sequencing Platform"/>
            <person name="Earl A."/>
            <person name="Ward D."/>
            <person name="Feldgarden M."/>
            <person name="Gevers D."/>
            <person name="Izard J."/>
            <person name="Baranova O.V."/>
            <person name="Blanton J.M."/>
            <person name="Wade W.G."/>
            <person name="Dewhirst F.E."/>
            <person name="Young S.K."/>
            <person name="Zeng Q."/>
            <person name="Gargeya S."/>
            <person name="Fitzgerald M."/>
            <person name="Haas B."/>
            <person name="Abouelleil A."/>
            <person name="Alvarado L."/>
            <person name="Arachchi H.M."/>
            <person name="Berlin A."/>
            <person name="Chapman S.B."/>
            <person name="Gearin G."/>
            <person name="Goldberg J."/>
            <person name="Griggs A."/>
            <person name="Gujja S."/>
            <person name="Hansen M."/>
            <person name="Heiman D."/>
            <person name="Howarth C."/>
            <person name="Larimer J."/>
            <person name="Lui A."/>
            <person name="MacDonald P.J.P."/>
            <person name="McCowen C."/>
            <person name="Montmayeur A."/>
            <person name="Murphy C."/>
            <person name="Neiman D."/>
            <person name="Pearson M."/>
            <person name="Priest M."/>
            <person name="Roberts A."/>
            <person name="Saif S."/>
            <person name="Shea T."/>
            <person name="Sisk P."/>
            <person name="Stolte C."/>
            <person name="Sykes S."/>
            <person name="Wortman J."/>
            <person name="Nusbaum C."/>
            <person name="Birren B."/>
        </authorList>
    </citation>
    <scope>NUCLEOTIDE SEQUENCE [LARGE SCALE GENOMIC DNA]</scope>
    <source>
        <strain evidence="2 4">F0438</strain>
    </source>
</reference>
<dbReference type="STRING" id="883158.HMPREF9140_00418"/>
<sequence length="56" mass="6545">MNKKEFTRGVYVQPRIETISLQHEFHLLVPSEIKPKPGGPEVHDPDEDNDEEIEFE</sequence>
<protein>
    <submittedName>
        <fullName evidence="2">Uncharacterized protein</fullName>
    </submittedName>
</protein>
<feature type="compositionally biased region" description="Acidic residues" evidence="1">
    <location>
        <begin position="44"/>
        <end position="56"/>
    </location>
</feature>
<evidence type="ECO:0000313" key="4">
    <source>
        <dbReference type="Proteomes" id="UP000016023"/>
    </source>
</evidence>
<dbReference type="HOGENOM" id="CLU_3010478_0_0_10"/>
<dbReference type="EMBL" id="AGWK01000044">
    <property type="protein sequence ID" value="EHO67939.1"/>
    <property type="molecule type" value="Genomic_DNA"/>
</dbReference>
<comment type="caution">
    <text evidence="2">The sequence shown here is derived from an EMBL/GenBank/DDBJ whole genome shotgun (WGS) entry which is preliminary data.</text>
</comment>